<protein>
    <submittedName>
        <fullName evidence="4">ROK family transcriptional regulator</fullName>
    </submittedName>
</protein>
<dbReference type="InterPro" id="IPR000600">
    <property type="entry name" value="ROK"/>
</dbReference>
<dbReference type="Pfam" id="PF00480">
    <property type="entry name" value="ROK"/>
    <property type="match status" value="1"/>
</dbReference>
<dbReference type="Proteomes" id="UP001165405">
    <property type="component" value="Unassembled WGS sequence"/>
</dbReference>
<dbReference type="PANTHER" id="PTHR18964:SF173">
    <property type="entry name" value="GLUCOKINASE"/>
    <property type="match status" value="1"/>
</dbReference>
<evidence type="ECO:0000313" key="4">
    <source>
        <dbReference type="EMBL" id="MCF4123721.1"/>
    </source>
</evidence>
<evidence type="ECO:0000313" key="5">
    <source>
        <dbReference type="Proteomes" id="UP001165405"/>
    </source>
</evidence>
<dbReference type="AlphaFoldDB" id="A0AA41U9E3"/>
<evidence type="ECO:0000259" key="3">
    <source>
        <dbReference type="Pfam" id="PF12802"/>
    </source>
</evidence>
<dbReference type="PANTHER" id="PTHR18964">
    <property type="entry name" value="ROK (REPRESSOR, ORF, KINASE) FAMILY"/>
    <property type="match status" value="1"/>
</dbReference>
<feature type="region of interest" description="Disordered" evidence="2">
    <location>
        <begin position="395"/>
        <end position="442"/>
    </location>
</feature>
<comment type="caution">
    <text evidence="4">The sequence shown here is derived from an EMBL/GenBank/DDBJ whole genome shotgun (WGS) entry which is preliminary data.</text>
</comment>
<dbReference type="RefSeq" id="WP_236091468.1">
    <property type="nucleotide sequence ID" value="NZ_JAKGSG010000070.1"/>
</dbReference>
<accession>A0AA41U9E3</accession>
<dbReference type="SUPFAM" id="SSF53067">
    <property type="entry name" value="Actin-like ATPase domain"/>
    <property type="match status" value="1"/>
</dbReference>
<gene>
    <name evidence="4" type="ORF">L1785_22430</name>
</gene>
<feature type="compositionally biased region" description="Gly residues" evidence="2">
    <location>
        <begin position="404"/>
        <end position="419"/>
    </location>
</feature>
<reference evidence="4" key="1">
    <citation type="submission" date="2022-01" db="EMBL/GenBank/DDBJ databases">
        <title>Antribacter sp. nov., isolated from Guizhou of China.</title>
        <authorList>
            <person name="Chengliang C."/>
            <person name="Ya Z."/>
        </authorList>
    </citation>
    <scope>NUCLEOTIDE SEQUENCE</scope>
    <source>
        <strain evidence="4">KLBMP 9083</strain>
    </source>
</reference>
<dbReference type="SUPFAM" id="SSF46785">
    <property type="entry name" value="Winged helix' DNA-binding domain"/>
    <property type="match status" value="1"/>
</dbReference>
<organism evidence="4 5">
    <name type="scientific">Antribacter soli</name>
    <dbReference type="NCBI Taxonomy" id="2910976"/>
    <lineage>
        <taxon>Bacteria</taxon>
        <taxon>Bacillati</taxon>
        <taxon>Actinomycetota</taxon>
        <taxon>Actinomycetes</taxon>
        <taxon>Micrococcales</taxon>
        <taxon>Promicromonosporaceae</taxon>
        <taxon>Antribacter</taxon>
    </lineage>
</organism>
<dbReference type="InterPro" id="IPR036388">
    <property type="entry name" value="WH-like_DNA-bd_sf"/>
</dbReference>
<evidence type="ECO:0000256" key="2">
    <source>
        <dbReference type="SAM" id="MobiDB-lite"/>
    </source>
</evidence>
<dbReference type="CDD" id="cd00090">
    <property type="entry name" value="HTH_ARSR"/>
    <property type="match status" value="1"/>
</dbReference>
<dbReference type="InterPro" id="IPR043129">
    <property type="entry name" value="ATPase_NBD"/>
</dbReference>
<dbReference type="Gene3D" id="3.30.420.40">
    <property type="match status" value="2"/>
</dbReference>
<name>A0AA41U9E3_9MICO</name>
<proteinExistence type="inferred from homology"/>
<evidence type="ECO:0000256" key="1">
    <source>
        <dbReference type="ARBA" id="ARBA00006479"/>
    </source>
</evidence>
<dbReference type="InterPro" id="IPR036390">
    <property type="entry name" value="WH_DNA-bd_sf"/>
</dbReference>
<dbReference type="Pfam" id="PF12802">
    <property type="entry name" value="MarR_2"/>
    <property type="match status" value="1"/>
</dbReference>
<sequence>MRRGNTTPGTPTSLREANRGRIVDAVKRFGGLTQVELAAATGLSTATVSTIVRELLDAGVVETHATSRSGRRAVKVTMARRLGLVAGVEVGPRALRVALGDLTLSVVADQTMPLPSDHRSDTTLDRAALLVVDLLDRVGAELDELLAIGLAMPGPVDSATGEVTVRGVLRGWDDLHVGQVLSKRLARPVHVDKDANLAALAEHDLGAAREHHDSVYVRVGHTTSAGLVLGDRLHRGYAGTAGEIGHVQVDPAGPVCRCGNRGCLDTVVGAQALLGSLRSSHGDLTLRDLIAHAGEGDPGCRRVVADAGRAVGEVVAGLVTVLNPQVVVVGGELARTGDVLLDPLRTAILTHAIPGRLAPVEVVPAALGDRAEVLGALALARQQTDVQHAHLLRHGHGDDALSGTGSGAGSGPRSGAGLGEGDDVGHPGTQRADGGAHESEAS</sequence>
<dbReference type="InterPro" id="IPR000835">
    <property type="entry name" value="HTH_MarR-typ"/>
</dbReference>
<comment type="similarity">
    <text evidence="1">Belongs to the ROK (NagC/XylR) family.</text>
</comment>
<keyword evidence="5" id="KW-1185">Reference proteome</keyword>
<feature type="domain" description="HTH marR-type" evidence="3">
    <location>
        <begin position="21"/>
        <end position="72"/>
    </location>
</feature>
<dbReference type="Gene3D" id="1.10.10.10">
    <property type="entry name" value="Winged helix-like DNA-binding domain superfamily/Winged helix DNA-binding domain"/>
    <property type="match status" value="1"/>
</dbReference>
<dbReference type="InterPro" id="IPR011991">
    <property type="entry name" value="ArsR-like_HTH"/>
</dbReference>
<dbReference type="EMBL" id="JAKGSG010000070">
    <property type="protein sequence ID" value="MCF4123721.1"/>
    <property type="molecule type" value="Genomic_DNA"/>
</dbReference>